<dbReference type="Proteomes" id="UP001557470">
    <property type="component" value="Unassembled WGS sequence"/>
</dbReference>
<dbReference type="EC" id="2.3.2.27" evidence="4"/>
<evidence type="ECO:0000256" key="13">
    <source>
        <dbReference type="SAM" id="MobiDB-lite"/>
    </source>
</evidence>
<dbReference type="GO" id="GO:0008270">
    <property type="term" value="F:zinc ion binding"/>
    <property type="evidence" value="ECO:0007669"/>
    <property type="project" value="UniProtKB-KW"/>
</dbReference>
<dbReference type="Pfam" id="PF19179">
    <property type="entry name" value="TTC3_DZIP3_dom"/>
    <property type="match status" value="1"/>
</dbReference>
<comment type="subcellular location">
    <subcellularLocation>
        <location evidence="2">Cytoplasm</location>
    </subcellularLocation>
</comment>
<dbReference type="GO" id="GO:0005737">
    <property type="term" value="C:cytoplasm"/>
    <property type="evidence" value="ECO:0007669"/>
    <property type="project" value="UniProtKB-SubCell"/>
</dbReference>
<feature type="compositionally biased region" description="Polar residues" evidence="13">
    <location>
        <begin position="1693"/>
        <end position="1708"/>
    </location>
</feature>
<evidence type="ECO:0000256" key="2">
    <source>
        <dbReference type="ARBA" id="ARBA00004496"/>
    </source>
</evidence>
<evidence type="ECO:0000256" key="7">
    <source>
        <dbReference type="ARBA" id="ARBA00022723"/>
    </source>
</evidence>
<keyword evidence="5" id="KW-0963">Cytoplasm</keyword>
<dbReference type="InterPro" id="IPR056870">
    <property type="entry name" value="TTC3/DZIP3/RBM44-like_helical"/>
</dbReference>
<name>A0ABD0X8Q7_UMBPY</name>
<dbReference type="SMART" id="SM00028">
    <property type="entry name" value="TPR"/>
    <property type="match status" value="4"/>
</dbReference>
<reference evidence="15 16" key="1">
    <citation type="submission" date="2024-06" db="EMBL/GenBank/DDBJ databases">
        <authorList>
            <person name="Pan Q."/>
            <person name="Wen M."/>
            <person name="Jouanno E."/>
            <person name="Zahm M."/>
            <person name="Klopp C."/>
            <person name="Cabau C."/>
            <person name="Louis A."/>
            <person name="Berthelot C."/>
            <person name="Parey E."/>
            <person name="Roest Crollius H."/>
            <person name="Montfort J."/>
            <person name="Robinson-Rechavi M."/>
            <person name="Bouchez O."/>
            <person name="Lampietro C."/>
            <person name="Lopez Roques C."/>
            <person name="Donnadieu C."/>
            <person name="Postlethwait J."/>
            <person name="Bobe J."/>
            <person name="Verreycken H."/>
            <person name="Guiguen Y."/>
        </authorList>
    </citation>
    <scope>NUCLEOTIDE SEQUENCE [LARGE SCALE GENOMIC DNA]</scope>
    <source>
        <strain evidence="15">Up_M1</strain>
        <tissue evidence="15">Testis</tissue>
    </source>
</reference>
<comment type="pathway">
    <text evidence="3">Protein modification; protein ubiquitination.</text>
</comment>
<keyword evidence="11" id="KW-0802">TPR repeat</keyword>
<evidence type="ECO:0000256" key="1">
    <source>
        <dbReference type="ARBA" id="ARBA00000900"/>
    </source>
</evidence>
<dbReference type="InterPro" id="IPR011990">
    <property type="entry name" value="TPR-like_helical_dom_sf"/>
</dbReference>
<feature type="compositionally biased region" description="Basic residues" evidence="13">
    <location>
        <begin position="969"/>
        <end position="979"/>
    </location>
</feature>
<evidence type="ECO:0000256" key="10">
    <source>
        <dbReference type="PROSITE-ProRule" id="PRU00175"/>
    </source>
</evidence>
<dbReference type="InterPro" id="IPR001841">
    <property type="entry name" value="Znf_RING"/>
</dbReference>
<evidence type="ECO:0000256" key="5">
    <source>
        <dbReference type="ARBA" id="ARBA00022490"/>
    </source>
</evidence>
<evidence type="ECO:0000256" key="4">
    <source>
        <dbReference type="ARBA" id="ARBA00012483"/>
    </source>
</evidence>
<dbReference type="InterPro" id="IPR013083">
    <property type="entry name" value="Znf_RING/FYVE/PHD"/>
</dbReference>
<organism evidence="15 16">
    <name type="scientific">Umbra pygmaea</name>
    <name type="common">Eastern mudminnow</name>
    <dbReference type="NCBI Taxonomy" id="75934"/>
    <lineage>
        <taxon>Eukaryota</taxon>
        <taxon>Metazoa</taxon>
        <taxon>Chordata</taxon>
        <taxon>Craniata</taxon>
        <taxon>Vertebrata</taxon>
        <taxon>Euteleostomi</taxon>
        <taxon>Actinopterygii</taxon>
        <taxon>Neopterygii</taxon>
        <taxon>Teleostei</taxon>
        <taxon>Protacanthopterygii</taxon>
        <taxon>Esociformes</taxon>
        <taxon>Umbridae</taxon>
        <taxon>Umbra</taxon>
    </lineage>
</organism>
<dbReference type="SMART" id="SM00184">
    <property type="entry name" value="RING"/>
    <property type="match status" value="1"/>
</dbReference>
<dbReference type="SUPFAM" id="SSF48452">
    <property type="entry name" value="TPR-like"/>
    <property type="match status" value="1"/>
</dbReference>
<dbReference type="Pfam" id="PF24812">
    <property type="entry name" value="WHD_TTC3"/>
    <property type="match status" value="1"/>
</dbReference>
<feature type="compositionally biased region" description="Polar residues" evidence="13">
    <location>
        <begin position="1586"/>
        <end position="1597"/>
    </location>
</feature>
<dbReference type="Gene3D" id="3.30.40.10">
    <property type="entry name" value="Zinc/RING finger domain, C3HC4 (zinc finger)"/>
    <property type="match status" value="1"/>
</dbReference>
<feature type="compositionally biased region" description="Polar residues" evidence="13">
    <location>
        <begin position="370"/>
        <end position="381"/>
    </location>
</feature>
<feature type="compositionally biased region" description="Basic and acidic residues" evidence="13">
    <location>
        <begin position="330"/>
        <end position="349"/>
    </location>
</feature>
<evidence type="ECO:0000313" key="15">
    <source>
        <dbReference type="EMBL" id="KAL0994489.1"/>
    </source>
</evidence>
<dbReference type="PANTHER" id="PTHR17550:SF8">
    <property type="entry name" value="RING-TYPE E3 UBIQUITIN TRANSFERASE"/>
    <property type="match status" value="1"/>
</dbReference>
<keyword evidence="16" id="KW-1185">Reference proteome</keyword>
<feature type="coiled-coil region" evidence="12">
    <location>
        <begin position="1350"/>
        <end position="1437"/>
    </location>
</feature>
<feature type="region of interest" description="Disordered" evidence="13">
    <location>
        <begin position="962"/>
        <end position="1003"/>
    </location>
</feature>
<keyword evidence="7" id="KW-0479">Metal-binding</keyword>
<proteinExistence type="predicted"/>
<keyword evidence="12" id="KW-0175">Coiled coil</keyword>
<feature type="domain" description="RING-type" evidence="14">
    <location>
        <begin position="1736"/>
        <end position="1776"/>
    </location>
</feature>
<dbReference type="Pfam" id="PF24525">
    <property type="entry name" value="TTC3"/>
    <property type="match status" value="1"/>
</dbReference>
<dbReference type="CDD" id="cd16481">
    <property type="entry name" value="RING-H2_TTC3"/>
    <property type="match status" value="1"/>
</dbReference>
<dbReference type="InterPro" id="IPR056872">
    <property type="entry name" value="TTC3/DZIP3-like_helical"/>
</dbReference>
<dbReference type="Pfam" id="PF13639">
    <property type="entry name" value="zf-RING_2"/>
    <property type="match status" value="1"/>
</dbReference>
<feature type="compositionally biased region" description="Basic and acidic residues" evidence="13">
    <location>
        <begin position="406"/>
        <end position="417"/>
    </location>
</feature>
<evidence type="ECO:0000256" key="8">
    <source>
        <dbReference type="ARBA" id="ARBA00022771"/>
    </source>
</evidence>
<gene>
    <name evidence="15" type="ORF">UPYG_G00122920</name>
</gene>
<keyword evidence="8 10" id="KW-0863">Zinc-finger</keyword>
<dbReference type="PROSITE" id="PS50089">
    <property type="entry name" value="ZF_RING_2"/>
    <property type="match status" value="1"/>
</dbReference>
<dbReference type="PROSITE" id="PS50005">
    <property type="entry name" value="TPR"/>
    <property type="match status" value="1"/>
</dbReference>
<feature type="region of interest" description="Disordered" evidence="13">
    <location>
        <begin position="1680"/>
        <end position="1714"/>
    </location>
</feature>
<sequence>MEDSESNPEFFDCDMIVNDNPFEALQPPDDILERWNKIPGIVKKKAFQLMRVCAFWYHIVLHPENHKTTRWAVEVGFLDSNISNDLSLKRLKKIEILEAILRAMEKGSLSDDPTRHMICISELFHKHVPEAVANALCWLEQTGEPHIRQRVQELGPSRTYITVLQNIFIMYAHFTRAMGKNSNKMMQEISRGPGQNFIEKSEEMKTKGNYHFQKIEYDEAVRFYSKAIKYNPKNHIIYGNRSLCYIRCEKYLKAVGDGKRATLIQPEWAKGHYRYCEALFLLGQPKHALEANRLAQNLCRSDTEGMKDLLQQHLKFIELKDSIRMERTYRAKTETRQTAKASRKFEHSAKCTAPENKGLGVKVECQTQPGKVEVTSHSLDNTHGPKEKTREMADKKSSKPLPNASDKMKEKSRNQHSKEMIVSPAFPNVKDALVSTVQDAHMALADQRYRNSMHAFSHALSILETSTLKELGLCTLDKVLLIYGHATALIHIGQPEELAEARRDFEKIKTFEERTFQSLFFYGIGKVYQKENRFPIALQQFSDSMQMVKKKITPGKLTWPTTKVIVEETKPEYFKDLLEECIERCTFPPKPDAVCRHPNCHGHSKIEIYFTDPDFKGFIRMLCCQSCKVEYHISCWKKLKSTTFSDKNEKDLLQEVCFTADCGGRICHIIIYGSTGLVKCEFEASTRKPMGTVKLRINQKCTSFKNLKAKEDRKLRRKQRRQEASINTKDENDEALLKNQESIVVDDEKASSTTWLSYGDRVLLQIRENKDLFRDETHNISVLMKEMKPWMDLEQFKEDKPCTLVTGQMETLTDMVELLLERKKRVWGRIFIHFLSNCLDNSSKLYDWAQHLERAGLNAAGQFIDRYADHLATLDLAPLVKFAPLQNMLLENFGNMPDFFGHAGLTVTEYLQQAHPREKRLFVWALEEHRDQYPSCHDLLDEYFAIMDGLCLVIKKTDIENEPNSPIKTKNRNRKKKQKDPKGSVFVIGQSGMRGGTSRDEDNDYYYDDEEESLMYLEPSELFSVPSHLRYQVAAFEGQYSNASHSIANSRVLDNNPDPTKESLYDYFAQILEEHGPLGAQDPLLVGELNNFPPEAQRKIEEAGGLEPFLLESLRFVLRANLVALMKHAVLLQETIPQRTDTVEETPNDLCLNPSAFEFLPTSFSPKWSSSKDHGAVCYNDEPVATLIAQPNPGQVFPTLPSPYVFTGQPELYASGVAGVSDQSYDQNDPDVDLYSSDVDEQGPWITVGPAVPPKMVAGKRTVEIQVSSGDNMREVAVNTQPFERFERNNGDMTKKYNLNVQLEQRIRQMTQDNDSVQQRRQQELVVLEGDLVKVTHGVKIAHDELGLFQQRLEEEVKKDQKEKKENQETLKTLKTDLKELADSNESIAKIIREKKKEYDTHLNNFIELSNESAVEKMSLEDEVKRCKELCAKATRRSRRAELSILENRRECALRCPYRFLSDGKAILAKLKEVAHSFRSQPLQLATDAWEAFVQEAEEKVRTTEAQYQDQIEQVKKGARLCTLPLLATPTAPQPPPLPMLFPPPTHQVQRPPTHTKAPIYGHQGGPRAMPVPAMAQSVAPPPTMAVNSARANSPSGSVVRPPQQNQAPRPAASQPNSVYDRIVDRLSIMFPHYSRPVLSQFIAEIRTANGGCLNSMSYQTVINRVAQLILDHQDATREQLSSAGRSDRQFGGTASRSNSPASVRSTGTPPPAHVWKSLVAQEHSQSKALNMEDPCIICHEDMSQDDVCVLECRHSFHSPCIKSWLKEQSTCPTCREHVLLAEDFPVLPSRIRRRHTPANSS</sequence>
<dbReference type="GO" id="GO:0061630">
    <property type="term" value="F:ubiquitin protein ligase activity"/>
    <property type="evidence" value="ECO:0007669"/>
    <property type="project" value="UniProtKB-EC"/>
</dbReference>
<dbReference type="SUPFAM" id="SSF57850">
    <property type="entry name" value="RING/U-box"/>
    <property type="match status" value="1"/>
</dbReference>
<feature type="compositionally biased region" description="Low complexity" evidence="13">
    <location>
        <begin position="1601"/>
        <end position="1616"/>
    </location>
</feature>
<dbReference type="PANTHER" id="PTHR17550">
    <property type="entry name" value="E3 UBIQUITIN-PROTEIN LIGASE TTC3"/>
    <property type="match status" value="1"/>
</dbReference>
<accession>A0ABD0X8Q7</accession>
<keyword evidence="6" id="KW-0808">Transferase</keyword>
<feature type="region of interest" description="Disordered" evidence="13">
    <location>
        <begin position="370"/>
        <end position="417"/>
    </location>
</feature>
<evidence type="ECO:0000256" key="6">
    <source>
        <dbReference type="ARBA" id="ARBA00022679"/>
    </source>
</evidence>
<evidence type="ECO:0000256" key="9">
    <source>
        <dbReference type="ARBA" id="ARBA00022833"/>
    </source>
</evidence>
<dbReference type="InterPro" id="IPR019734">
    <property type="entry name" value="TPR_rpt"/>
</dbReference>
<evidence type="ECO:0000313" key="16">
    <source>
        <dbReference type="Proteomes" id="UP001557470"/>
    </source>
</evidence>
<feature type="region of interest" description="Disordered" evidence="13">
    <location>
        <begin position="330"/>
        <end position="350"/>
    </location>
</feature>
<evidence type="ECO:0000256" key="11">
    <source>
        <dbReference type="PROSITE-ProRule" id="PRU00339"/>
    </source>
</evidence>
<dbReference type="Gene3D" id="1.25.40.10">
    <property type="entry name" value="Tetratricopeptide repeat domain"/>
    <property type="match status" value="1"/>
</dbReference>
<evidence type="ECO:0000256" key="3">
    <source>
        <dbReference type="ARBA" id="ARBA00004906"/>
    </source>
</evidence>
<comment type="caution">
    <text evidence="15">The sequence shown here is derived from an EMBL/GenBank/DDBJ whole genome shotgun (WGS) entry which is preliminary data.</text>
</comment>
<comment type="catalytic activity">
    <reaction evidence="1">
        <text>S-ubiquitinyl-[E2 ubiquitin-conjugating enzyme]-L-cysteine + [acceptor protein]-L-lysine = [E2 ubiquitin-conjugating enzyme]-L-cysteine + N(6)-ubiquitinyl-[acceptor protein]-L-lysine.</text>
        <dbReference type="EC" id="2.3.2.27"/>
    </reaction>
</comment>
<feature type="repeat" description="TPR" evidence="11">
    <location>
        <begin position="201"/>
        <end position="234"/>
    </location>
</feature>
<feature type="compositionally biased region" description="Basic and acidic residues" evidence="13">
    <location>
        <begin position="383"/>
        <end position="397"/>
    </location>
</feature>
<dbReference type="InterPro" id="IPR056871">
    <property type="entry name" value="WH_TTC3"/>
</dbReference>
<feature type="region of interest" description="Disordered" evidence="13">
    <location>
        <begin position="1578"/>
        <end position="1616"/>
    </location>
</feature>
<dbReference type="InterPro" id="IPR043866">
    <property type="entry name" value="TTC3/DZIP3_dom"/>
</dbReference>
<keyword evidence="9" id="KW-0862">Zinc</keyword>
<dbReference type="EMBL" id="JAGEUA010000003">
    <property type="protein sequence ID" value="KAL0994489.1"/>
    <property type="molecule type" value="Genomic_DNA"/>
</dbReference>
<protein>
    <recommendedName>
        <fullName evidence="4">RING-type E3 ubiquitin transferase</fullName>
        <ecNumber evidence="4">2.3.2.27</ecNumber>
    </recommendedName>
</protein>
<evidence type="ECO:0000256" key="12">
    <source>
        <dbReference type="SAM" id="Coils"/>
    </source>
</evidence>
<evidence type="ECO:0000259" key="14">
    <source>
        <dbReference type="PROSITE" id="PS50089"/>
    </source>
</evidence>
<dbReference type="Pfam" id="PF24905">
    <property type="entry name" value="TTC3_9th"/>
    <property type="match status" value="1"/>
</dbReference>